<dbReference type="InterPro" id="IPR003981">
    <property type="entry name" value="Leukotriene_B4_rcpt"/>
</dbReference>
<feature type="region of interest" description="Disordered" evidence="12">
    <location>
        <begin position="299"/>
        <end position="349"/>
    </location>
</feature>
<evidence type="ECO:0000256" key="1">
    <source>
        <dbReference type="ARBA" id="ARBA00004651"/>
    </source>
</evidence>
<comment type="subcellular location">
    <subcellularLocation>
        <location evidence="1">Cell membrane</location>
        <topology evidence="1">Multi-pass membrane protein</topology>
    </subcellularLocation>
</comment>
<keyword evidence="6" id="KW-0297">G-protein coupled receptor</keyword>
<accession>A0A8T3CZ81</accession>
<sequence>MGAFILGLVFLLGVPGNLFIIWSILSRARKRSVTTLLILNLACADGFLMTLTVFFVVYLAKQSWVFGNGMCKALFYLCNANMYASILLITLMSLHRLVVVVKPRGMSALAGRRTVLRLLVALWVLVLLMSLPALVFREAKEVIKNKTSHWECKANHTLSQHVVFHYTFETVLGFLLPYGVIIGSYVCILRRLRQTRFRRRIRSEKLILAIVVTFGLFWLPYHVINMVQVMAQLLQSSDLRVWLNQLWLSSRVVTSALAFISSCVNPLLYTLAGKAYMRQEGVAFMARLFEGLALEPGTRRGRKASQGKTTLRLQDRDTESSTSTALSPTLNTAPTTSPTPTKSTLKNGR</sequence>
<dbReference type="OrthoDB" id="5980579at2759"/>
<dbReference type="InterPro" id="IPR003983">
    <property type="entry name" value="Leukotriene_B4_typ-1_rcpt"/>
</dbReference>
<evidence type="ECO:0000256" key="9">
    <source>
        <dbReference type="ARBA" id="ARBA00023180"/>
    </source>
</evidence>
<dbReference type="PRINTS" id="PR00237">
    <property type="entry name" value="GPCRRHODOPSN"/>
</dbReference>
<dbReference type="GO" id="GO:0004974">
    <property type="term" value="F:leukotriene receptor activity"/>
    <property type="evidence" value="ECO:0007669"/>
    <property type="project" value="InterPro"/>
</dbReference>
<dbReference type="PANTHER" id="PTHR24225:SF72">
    <property type="entry name" value="G-PROTEIN COUPLED RECEPTORS FAMILY 1 PROFILE DOMAIN-CONTAINING PROTEIN-RELATED"/>
    <property type="match status" value="1"/>
</dbReference>
<evidence type="ECO:0000256" key="10">
    <source>
        <dbReference type="ARBA" id="ARBA00023224"/>
    </source>
</evidence>
<keyword evidence="3" id="KW-0597">Phosphoprotein</keyword>
<feature type="transmembrane region" description="Helical" evidence="13">
    <location>
        <begin position="115"/>
        <end position="136"/>
    </location>
</feature>
<keyword evidence="8" id="KW-0675">Receptor</keyword>
<feature type="transmembrane region" description="Helical" evidence="13">
    <location>
        <begin position="247"/>
        <end position="269"/>
    </location>
</feature>
<evidence type="ECO:0000313" key="15">
    <source>
        <dbReference type="EMBL" id="KAI1888684.1"/>
    </source>
</evidence>
<dbReference type="FunFam" id="1.20.1070.10:FF:000109">
    <property type="entry name" value="Leukotriene B4 receptor"/>
    <property type="match status" value="1"/>
</dbReference>
<comment type="similarity">
    <text evidence="11">Belongs to the chemokine-like receptor (CMKLR) family.</text>
</comment>
<dbReference type="GO" id="GO:0005886">
    <property type="term" value="C:plasma membrane"/>
    <property type="evidence" value="ECO:0007669"/>
    <property type="project" value="UniProtKB-SubCell"/>
</dbReference>
<feature type="transmembrane region" description="Helical" evidence="13">
    <location>
        <begin position="37"/>
        <end position="61"/>
    </location>
</feature>
<evidence type="ECO:0000256" key="6">
    <source>
        <dbReference type="ARBA" id="ARBA00023040"/>
    </source>
</evidence>
<feature type="domain" description="G-protein coupled receptors family 1 profile" evidence="14">
    <location>
        <begin position="16"/>
        <end position="269"/>
    </location>
</feature>
<keyword evidence="9" id="KW-0325">Glycoprotein</keyword>
<feature type="transmembrane region" description="Helical" evidence="13">
    <location>
        <begin position="6"/>
        <end position="25"/>
    </location>
</feature>
<dbReference type="PROSITE" id="PS50262">
    <property type="entry name" value="G_PROTEIN_RECEP_F1_2"/>
    <property type="match status" value="1"/>
</dbReference>
<evidence type="ECO:0000256" key="2">
    <source>
        <dbReference type="ARBA" id="ARBA00022475"/>
    </source>
</evidence>
<dbReference type="Pfam" id="PF00001">
    <property type="entry name" value="7tm_1"/>
    <property type="match status" value="1"/>
</dbReference>
<evidence type="ECO:0000313" key="16">
    <source>
        <dbReference type="Proteomes" id="UP000829720"/>
    </source>
</evidence>
<dbReference type="Gene3D" id="1.20.1070.10">
    <property type="entry name" value="Rhodopsin 7-helix transmembrane proteins"/>
    <property type="match status" value="1"/>
</dbReference>
<dbReference type="InterPro" id="IPR017452">
    <property type="entry name" value="GPCR_Rhodpsn_7TM"/>
</dbReference>
<keyword evidence="4 13" id="KW-0812">Transmembrane</keyword>
<dbReference type="SUPFAM" id="SSF81321">
    <property type="entry name" value="Family A G protein-coupled receptor-like"/>
    <property type="match status" value="1"/>
</dbReference>
<organism evidence="15 16">
    <name type="scientific">Albula goreensis</name>
    <dbReference type="NCBI Taxonomy" id="1534307"/>
    <lineage>
        <taxon>Eukaryota</taxon>
        <taxon>Metazoa</taxon>
        <taxon>Chordata</taxon>
        <taxon>Craniata</taxon>
        <taxon>Vertebrata</taxon>
        <taxon>Euteleostomi</taxon>
        <taxon>Actinopterygii</taxon>
        <taxon>Neopterygii</taxon>
        <taxon>Teleostei</taxon>
        <taxon>Albuliformes</taxon>
        <taxon>Albulidae</taxon>
        <taxon>Albula</taxon>
    </lineage>
</organism>
<dbReference type="InterPro" id="IPR000276">
    <property type="entry name" value="GPCR_Rhodpsn"/>
</dbReference>
<reference evidence="15" key="1">
    <citation type="submission" date="2021-01" db="EMBL/GenBank/DDBJ databases">
        <authorList>
            <person name="Zahm M."/>
            <person name="Roques C."/>
            <person name="Cabau C."/>
            <person name="Klopp C."/>
            <person name="Donnadieu C."/>
            <person name="Jouanno E."/>
            <person name="Lampietro C."/>
            <person name="Louis A."/>
            <person name="Herpin A."/>
            <person name="Echchiki A."/>
            <person name="Berthelot C."/>
            <person name="Parey E."/>
            <person name="Roest-Crollius H."/>
            <person name="Braasch I."/>
            <person name="Postlethwait J."/>
            <person name="Bobe J."/>
            <person name="Montfort J."/>
            <person name="Bouchez O."/>
            <person name="Begum T."/>
            <person name="Mejri S."/>
            <person name="Adams A."/>
            <person name="Chen W.-J."/>
            <person name="Guiguen Y."/>
        </authorList>
    </citation>
    <scope>NUCLEOTIDE SEQUENCE</scope>
    <source>
        <tissue evidence="15">Blood</tissue>
    </source>
</reference>
<dbReference type="Proteomes" id="UP000829720">
    <property type="component" value="Unassembled WGS sequence"/>
</dbReference>
<keyword evidence="10" id="KW-0807">Transducer</keyword>
<evidence type="ECO:0000256" key="7">
    <source>
        <dbReference type="ARBA" id="ARBA00023136"/>
    </source>
</evidence>
<protein>
    <recommendedName>
        <fullName evidence="14">G-protein coupled receptors family 1 profile domain-containing protein</fullName>
    </recommendedName>
</protein>
<dbReference type="EMBL" id="JAERUA010000017">
    <property type="protein sequence ID" value="KAI1888684.1"/>
    <property type="molecule type" value="Genomic_DNA"/>
</dbReference>
<keyword evidence="2" id="KW-1003">Cell membrane</keyword>
<evidence type="ECO:0000256" key="12">
    <source>
        <dbReference type="SAM" id="MobiDB-lite"/>
    </source>
</evidence>
<dbReference type="GO" id="GO:0004875">
    <property type="term" value="F:complement receptor activity"/>
    <property type="evidence" value="ECO:0007669"/>
    <property type="project" value="TreeGrafter"/>
</dbReference>
<dbReference type="InterPro" id="IPR000826">
    <property type="entry name" value="Formyl_rcpt-rel"/>
</dbReference>
<gene>
    <name evidence="15" type="ORF">AGOR_G00187670</name>
</gene>
<comment type="caution">
    <text evidence="15">The sequence shown here is derived from an EMBL/GenBank/DDBJ whole genome shotgun (WGS) entry which is preliminary data.</text>
</comment>
<evidence type="ECO:0000256" key="5">
    <source>
        <dbReference type="ARBA" id="ARBA00022989"/>
    </source>
</evidence>
<feature type="compositionally biased region" description="Low complexity" evidence="12">
    <location>
        <begin position="324"/>
        <end position="349"/>
    </location>
</feature>
<name>A0A8T3CZ81_9TELE</name>
<dbReference type="GO" id="GO:0007204">
    <property type="term" value="P:positive regulation of cytosolic calcium ion concentration"/>
    <property type="evidence" value="ECO:0007669"/>
    <property type="project" value="TreeGrafter"/>
</dbReference>
<dbReference type="AlphaFoldDB" id="A0A8T3CZ81"/>
<keyword evidence="5 13" id="KW-1133">Transmembrane helix</keyword>
<feature type="transmembrane region" description="Helical" evidence="13">
    <location>
        <begin position="206"/>
        <end position="227"/>
    </location>
</feature>
<feature type="transmembrane region" description="Helical" evidence="13">
    <location>
        <begin position="163"/>
        <end position="186"/>
    </location>
</feature>
<dbReference type="PRINTS" id="PR01476">
    <property type="entry name" value="LTBRECEPTOR"/>
</dbReference>
<dbReference type="GO" id="GO:0006954">
    <property type="term" value="P:inflammatory response"/>
    <property type="evidence" value="ECO:0007669"/>
    <property type="project" value="TreeGrafter"/>
</dbReference>
<evidence type="ECO:0000256" key="4">
    <source>
        <dbReference type="ARBA" id="ARBA00022692"/>
    </source>
</evidence>
<evidence type="ECO:0000256" key="13">
    <source>
        <dbReference type="SAM" id="Phobius"/>
    </source>
</evidence>
<evidence type="ECO:0000256" key="11">
    <source>
        <dbReference type="ARBA" id="ARBA00025736"/>
    </source>
</evidence>
<keyword evidence="16" id="KW-1185">Reference proteome</keyword>
<evidence type="ECO:0000256" key="3">
    <source>
        <dbReference type="ARBA" id="ARBA00022553"/>
    </source>
</evidence>
<dbReference type="PRINTS" id="PR01477">
    <property type="entry name" value="LTB1RECEPTOR"/>
</dbReference>
<proteinExistence type="inferred from homology"/>
<dbReference type="GO" id="GO:0007200">
    <property type="term" value="P:phospholipase C-activating G protein-coupled receptor signaling pathway"/>
    <property type="evidence" value="ECO:0007669"/>
    <property type="project" value="TreeGrafter"/>
</dbReference>
<feature type="transmembrane region" description="Helical" evidence="13">
    <location>
        <begin position="73"/>
        <end position="94"/>
    </location>
</feature>
<evidence type="ECO:0000256" key="8">
    <source>
        <dbReference type="ARBA" id="ARBA00023170"/>
    </source>
</evidence>
<keyword evidence="7 13" id="KW-0472">Membrane</keyword>
<dbReference type="PANTHER" id="PTHR24225">
    <property type="entry name" value="CHEMOTACTIC RECEPTOR"/>
    <property type="match status" value="1"/>
</dbReference>
<evidence type="ECO:0000259" key="14">
    <source>
        <dbReference type="PROSITE" id="PS50262"/>
    </source>
</evidence>